<feature type="compositionally biased region" description="Polar residues" evidence="1">
    <location>
        <begin position="83"/>
        <end position="94"/>
    </location>
</feature>
<feature type="compositionally biased region" description="Low complexity" evidence="1">
    <location>
        <begin position="394"/>
        <end position="405"/>
    </location>
</feature>
<dbReference type="EMBL" id="KZ613940">
    <property type="protein sequence ID" value="PMD44990.1"/>
    <property type="molecule type" value="Genomic_DNA"/>
</dbReference>
<feature type="compositionally biased region" description="Low complexity" evidence="1">
    <location>
        <begin position="437"/>
        <end position="449"/>
    </location>
</feature>
<feature type="compositionally biased region" description="Polar residues" evidence="1">
    <location>
        <begin position="373"/>
        <end position="382"/>
    </location>
</feature>
<feature type="compositionally biased region" description="Polar residues" evidence="1">
    <location>
        <begin position="351"/>
        <end position="364"/>
    </location>
</feature>
<feature type="compositionally biased region" description="Basic and acidic residues" evidence="1">
    <location>
        <begin position="136"/>
        <end position="145"/>
    </location>
</feature>
<evidence type="ECO:0000313" key="4">
    <source>
        <dbReference type="Proteomes" id="UP000235786"/>
    </source>
</evidence>
<feature type="domain" description="DUF7514" evidence="2">
    <location>
        <begin position="164"/>
        <end position="332"/>
    </location>
</feature>
<dbReference type="AlphaFoldDB" id="A0A2J6S2J5"/>
<feature type="compositionally biased region" description="Low complexity" evidence="1">
    <location>
        <begin position="520"/>
        <end position="537"/>
    </location>
</feature>
<evidence type="ECO:0000256" key="1">
    <source>
        <dbReference type="SAM" id="MobiDB-lite"/>
    </source>
</evidence>
<proteinExistence type="predicted"/>
<feature type="compositionally biased region" description="Basic and acidic residues" evidence="1">
    <location>
        <begin position="462"/>
        <end position="477"/>
    </location>
</feature>
<feature type="region of interest" description="Disordered" evidence="1">
    <location>
        <begin position="1"/>
        <end position="63"/>
    </location>
</feature>
<feature type="region of interest" description="Disordered" evidence="1">
    <location>
        <begin position="345"/>
        <end position="595"/>
    </location>
</feature>
<dbReference type="InterPro" id="IPR055936">
    <property type="entry name" value="DUF7514"/>
</dbReference>
<accession>A0A2J6S2J5</accession>
<feature type="compositionally biased region" description="Pro residues" evidence="1">
    <location>
        <begin position="118"/>
        <end position="131"/>
    </location>
</feature>
<gene>
    <name evidence="3" type="ORF">L207DRAFT_629522</name>
</gene>
<feature type="compositionally biased region" description="Pro residues" evidence="1">
    <location>
        <begin position="541"/>
        <end position="551"/>
    </location>
</feature>
<dbReference type="PANTHER" id="PTHR39611">
    <property type="entry name" value="HYDROXYPROLINE-RICH GLYCOPROTEIN DZ-HRGP-RELATED"/>
    <property type="match status" value="1"/>
</dbReference>
<feature type="compositionally biased region" description="Pro residues" evidence="1">
    <location>
        <begin position="100"/>
        <end position="110"/>
    </location>
</feature>
<feature type="compositionally biased region" description="Basic and acidic residues" evidence="1">
    <location>
        <begin position="406"/>
        <end position="415"/>
    </location>
</feature>
<feature type="compositionally biased region" description="Basic and acidic residues" evidence="1">
    <location>
        <begin position="555"/>
        <end position="595"/>
    </location>
</feature>
<dbReference type="OrthoDB" id="5413703at2759"/>
<evidence type="ECO:0000313" key="3">
    <source>
        <dbReference type="EMBL" id="PMD44990.1"/>
    </source>
</evidence>
<dbReference type="STRING" id="1149755.A0A2J6S2J5"/>
<sequence length="648" mass="72397">MATREPDYFEVIPEYANRDSSEPRAHPSIRRASPTQKRSSPPPINDRMASAADRDELRAYPRVTPELIAEITERVKKEVVEQLSKQTGSEVSNKSSSSSSPPPTHTPPSPTQYSKPAYAPPPPMMASPPSSPLDRPSVRFSDRRPGVARTYSTAELSTIDQKWGRLFDSEGTPTKRLGEFLRGLANHIIDDFPPRKSIVVTPTKMAAYYASHALEKEPHPLLSIFRANSNEEHIQRLYQGLGCEHHLVQEDSHSEAIIPSLTPVGFAHWMTLFILAHPEEEWKRLEKVVMAMPINADGDLVDGKPERLPKQISRHLLPEKADANSQKLLEDAILQFLADFGSTNRRRGSLTAPSLSRRSSTQARQRPVEIHQARTSPTSSKAPSIERDRKPYAGGPSNSEGSSNEDGIKLERDRQPYAAQPGSGRVYVEKNTLNLPTRSGRANSTSSRTSAREISDAGSRVSAREQSEVVEPREPRHQRTQSTTSQTGPGRPAGRRTSSPPIRNFRHSIPDDIQGGSKYGAGPSSSTSSFTPGSYGSNTSFPPPPPGPPPIDIRTGGERSDRRYRDDRQYNRRGTDPEEVRFTGEFNSPKEAEKWDRYQEAVGESGDRYNNIPYERRSVPIDPREMRGAEDFYREKPRPEFDAYGRRI</sequence>
<keyword evidence="4" id="KW-1185">Reference proteome</keyword>
<dbReference type="PANTHER" id="PTHR39611:SF1">
    <property type="entry name" value="HYDROXYPROLINE-RICH GLYCOPROTEIN DZ-HRGP"/>
    <property type="match status" value="1"/>
</dbReference>
<organism evidence="3 4">
    <name type="scientific">Hyaloscypha variabilis (strain UAMH 11265 / GT02V1 / F)</name>
    <name type="common">Meliniomyces variabilis</name>
    <dbReference type="NCBI Taxonomy" id="1149755"/>
    <lineage>
        <taxon>Eukaryota</taxon>
        <taxon>Fungi</taxon>
        <taxon>Dikarya</taxon>
        <taxon>Ascomycota</taxon>
        <taxon>Pezizomycotina</taxon>
        <taxon>Leotiomycetes</taxon>
        <taxon>Helotiales</taxon>
        <taxon>Hyaloscyphaceae</taxon>
        <taxon>Hyaloscypha</taxon>
        <taxon>Hyaloscypha variabilis</taxon>
    </lineage>
</organism>
<feature type="region of interest" description="Disordered" evidence="1">
    <location>
        <begin position="80"/>
        <end position="146"/>
    </location>
</feature>
<protein>
    <recommendedName>
        <fullName evidence="2">DUF7514 domain-containing protein</fullName>
    </recommendedName>
</protein>
<feature type="compositionally biased region" description="Basic and acidic residues" evidence="1">
    <location>
        <begin position="16"/>
        <end position="25"/>
    </location>
</feature>
<evidence type="ECO:0000259" key="2">
    <source>
        <dbReference type="Pfam" id="PF24355"/>
    </source>
</evidence>
<reference evidence="3" key="1">
    <citation type="submission" date="2016-04" db="EMBL/GenBank/DDBJ databases">
        <title>A degradative enzymes factory behind the ericoid mycorrhizal symbiosis.</title>
        <authorList>
            <consortium name="DOE Joint Genome Institute"/>
            <person name="Martino E."/>
            <person name="Morin E."/>
            <person name="Grelet G."/>
            <person name="Kuo A."/>
            <person name="Kohler A."/>
            <person name="Daghino S."/>
            <person name="Barry K."/>
            <person name="Choi C."/>
            <person name="Cichocki N."/>
            <person name="Clum A."/>
            <person name="Copeland A."/>
            <person name="Hainaut M."/>
            <person name="Haridas S."/>
            <person name="Labutti K."/>
            <person name="Lindquist E."/>
            <person name="Lipzen A."/>
            <person name="Khouja H.-R."/>
            <person name="Murat C."/>
            <person name="Ohm R."/>
            <person name="Olson A."/>
            <person name="Spatafora J."/>
            <person name="Veneault-Fourrey C."/>
            <person name="Henrissat B."/>
            <person name="Grigoriev I."/>
            <person name="Martin F."/>
            <person name="Perotto S."/>
        </authorList>
    </citation>
    <scope>NUCLEOTIDE SEQUENCE [LARGE SCALE GENOMIC DNA]</scope>
    <source>
        <strain evidence="3">F</strain>
    </source>
</reference>
<dbReference type="Pfam" id="PF24355">
    <property type="entry name" value="DUF7514"/>
    <property type="match status" value="1"/>
</dbReference>
<dbReference type="Proteomes" id="UP000235786">
    <property type="component" value="Unassembled WGS sequence"/>
</dbReference>
<name>A0A2J6S2J5_HYAVF</name>